<dbReference type="Pfam" id="PF14606">
    <property type="entry name" value="Lipase_GDSL_3"/>
    <property type="match status" value="1"/>
</dbReference>
<feature type="domain" description="SGNH hydrolase-type esterase" evidence="1">
    <location>
        <begin position="200"/>
        <end position="375"/>
    </location>
</feature>
<protein>
    <submittedName>
        <fullName evidence="3">SGNH/GDSL hydrolase family protein</fullName>
    </submittedName>
</protein>
<comment type="caution">
    <text evidence="3">The sequence shown here is derived from an EMBL/GenBank/DDBJ whole genome shotgun (WGS) entry which is preliminary data.</text>
</comment>
<proteinExistence type="predicted"/>
<evidence type="ECO:0000259" key="2">
    <source>
        <dbReference type="Pfam" id="PF14607"/>
    </source>
</evidence>
<evidence type="ECO:0000259" key="1">
    <source>
        <dbReference type="Pfam" id="PF14606"/>
    </source>
</evidence>
<dbReference type="SUPFAM" id="SSF52266">
    <property type="entry name" value="SGNH hydrolase"/>
    <property type="match status" value="1"/>
</dbReference>
<dbReference type="InterPro" id="IPR013830">
    <property type="entry name" value="SGNH_hydro"/>
</dbReference>
<reference evidence="3 4" key="1">
    <citation type="submission" date="2024-09" db="EMBL/GenBank/DDBJ databases">
        <authorList>
            <person name="Sun Q."/>
            <person name="Mori K."/>
        </authorList>
    </citation>
    <scope>NUCLEOTIDE SEQUENCE [LARGE SCALE GENOMIC DNA]</scope>
    <source>
        <strain evidence="3 4">CCM 7765</strain>
    </source>
</reference>
<evidence type="ECO:0000313" key="3">
    <source>
        <dbReference type="EMBL" id="MFC0319969.1"/>
    </source>
</evidence>
<keyword evidence="4" id="KW-1185">Reference proteome</keyword>
<feature type="domain" description="SGNH hydrolase-type esterase N-terminal" evidence="2">
    <location>
        <begin position="52"/>
        <end position="192"/>
    </location>
</feature>
<dbReference type="Gene3D" id="2.60.120.260">
    <property type="entry name" value="Galactose-binding domain-like"/>
    <property type="match status" value="1"/>
</dbReference>
<dbReference type="InterPro" id="IPR032740">
    <property type="entry name" value="GxDLY"/>
</dbReference>
<dbReference type="GO" id="GO:0016787">
    <property type="term" value="F:hydrolase activity"/>
    <property type="evidence" value="ECO:0007669"/>
    <property type="project" value="UniProtKB-KW"/>
</dbReference>
<accession>A0ABV6HM41</accession>
<sequence>MARKNHRFAEKIKLLSCPLKQFMMSYISVLTLSFLSLIFALDSFGQEAKTVFIDARELTLVGKVRHKGPFYHRLDTVATPNLPKAVKALATHSAGLAITFETTSSKIAAKWCTDSRVPTDNMTGLAVEGMDLYIKRNDRWQYAGVARPKSHECNEVEIVANMAAGNKTCLLFLPTYDETISLQIGVDSGATISPAGNPFKKNIVIYGSSIVQGASASRPGLSYPARLSRETGLNFINLGFSGSAKMEIDVANLISDLSMDALILDCVPNPSPEEVLTRTADFVTTIRKKHPKIPIIAIQSIAREKGNFDTEVATKVLLKNNYFEAEIKKLQKHDPNLYLIYAEGLLGGDQEGTTDGIHPNDLGFDRMLQKIRPMILKILQPYGI</sequence>
<dbReference type="Gene3D" id="3.40.50.1110">
    <property type="entry name" value="SGNH hydrolase"/>
    <property type="match status" value="1"/>
</dbReference>
<keyword evidence="3" id="KW-0378">Hydrolase</keyword>
<dbReference type="Pfam" id="PF14607">
    <property type="entry name" value="GxDLY"/>
    <property type="match status" value="1"/>
</dbReference>
<dbReference type="InterPro" id="IPR036514">
    <property type="entry name" value="SGNH_hydro_sf"/>
</dbReference>
<dbReference type="EMBL" id="JBHLWO010000002">
    <property type="protein sequence ID" value="MFC0319969.1"/>
    <property type="molecule type" value="Genomic_DNA"/>
</dbReference>
<gene>
    <name evidence="3" type="ORF">ACFFI0_16715</name>
</gene>
<organism evidence="3 4">
    <name type="scientific">Olivibacter oleidegradans</name>
    <dbReference type="NCBI Taxonomy" id="760123"/>
    <lineage>
        <taxon>Bacteria</taxon>
        <taxon>Pseudomonadati</taxon>
        <taxon>Bacteroidota</taxon>
        <taxon>Sphingobacteriia</taxon>
        <taxon>Sphingobacteriales</taxon>
        <taxon>Sphingobacteriaceae</taxon>
        <taxon>Olivibacter</taxon>
    </lineage>
</organism>
<dbReference type="Proteomes" id="UP001589774">
    <property type="component" value="Unassembled WGS sequence"/>
</dbReference>
<name>A0ABV6HM41_9SPHI</name>
<evidence type="ECO:0000313" key="4">
    <source>
        <dbReference type="Proteomes" id="UP001589774"/>
    </source>
</evidence>